<dbReference type="Proteomes" id="UP000269396">
    <property type="component" value="Unassembled WGS sequence"/>
</dbReference>
<dbReference type="PANTHER" id="PTHR47027">
    <property type="entry name" value="REVERSE TRANSCRIPTASE DOMAIN-CONTAINING PROTEIN"/>
    <property type="match status" value="1"/>
</dbReference>
<name>A0A183PXF2_9TREM</name>
<dbReference type="PANTHER" id="PTHR47027:SF25">
    <property type="entry name" value="REVERSE TRANSCRIPTASE DOMAIN-CONTAINING PROTEIN"/>
    <property type="match status" value="1"/>
</dbReference>
<evidence type="ECO:0000313" key="2">
    <source>
        <dbReference type="Proteomes" id="UP000269396"/>
    </source>
</evidence>
<proteinExistence type="predicted"/>
<accession>A0A183PXF2</accession>
<evidence type="ECO:0000313" key="1">
    <source>
        <dbReference type="EMBL" id="VDP78692.1"/>
    </source>
</evidence>
<dbReference type="EMBL" id="UZAL01041556">
    <property type="protein sequence ID" value="VDP78692.1"/>
    <property type="molecule type" value="Genomic_DNA"/>
</dbReference>
<keyword evidence="2" id="KW-1185">Reference proteome</keyword>
<protein>
    <submittedName>
        <fullName evidence="1">Uncharacterized protein</fullName>
    </submittedName>
</protein>
<reference evidence="1 2" key="1">
    <citation type="submission" date="2018-11" db="EMBL/GenBank/DDBJ databases">
        <authorList>
            <consortium name="Pathogen Informatics"/>
        </authorList>
    </citation>
    <scope>NUCLEOTIDE SEQUENCE [LARGE SCALE GENOMIC DNA]</scope>
    <source>
        <strain>Denwood</strain>
        <strain evidence="2">Zambia</strain>
    </source>
</reference>
<organism evidence="1 2">
    <name type="scientific">Schistosoma mattheei</name>
    <dbReference type="NCBI Taxonomy" id="31246"/>
    <lineage>
        <taxon>Eukaryota</taxon>
        <taxon>Metazoa</taxon>
        <taxon>Spiralia</taxon>
        <taxon>Lophotrochozoa</taxon>
        <taxon>Platyhelminthes</taxon>
        <taxon>Trematoda</taxon>
        <taxon>Digenea</taxon>
        <taxon>Strigeidida</taxon>
        <taxon>Schistosomatoidea</taxon>
        <taxon>Schistosomatidae</taxon>
        <taxon>Schistosoma</taxon>
    </lineage>
</organism>
<dbReference type="AlphaFoldDB" id="A0A183PXF2"/>
<sequence>MALLSHTQQQMQKKTTTVAAASAAVGLNIHKEKSKILKYNTACTNQTTLDGEALEDVKTFIYLRNIIHEHSGSDADVKAPVGRTRAAYLQLKNMWNSKQLSINQQQSQNFQYKCQDSCTVWSGNLENYKSHHPEDTSVY</sequence>
<gene>
    <name evidence="1" type="ORF">SMTD_LOCUS19038</name>
</gene>